<evidence type="ECO:0000256" key="6">
    <source>
        <dbReference type="SAM" id="MobiDB-lite"/>
    </source>
</evidence>
<dbReference type="PROSITE" id="PS00854">
    <property type="entry name" value="PROTEASOME_BETA_1"/>
    <property type="match status" value="1"/>
</dbReference>
<evidence type="ECO:0000256" key="1">
    <source>
        <dbReference type="ARBA" id="ARBA00004123"/>
    </source>
</evidence>
<dbReference type="InterPro" id="IPR001353">
    <property type="entry name" value="Proteasome_sua/b"/>
</dbReference>
<organism evidence="7 8">
    <name type="scientific">Verticillium longisporum</name>
    <name type="common">Verticillium dahliae var. longisporum</name>
    <dbReference type="NCBI Taxonomy" id="100787"/>
    <lineage>
        <taxon>Eukaryota</taxon>
        <taxon>Fungi</taxon>
        <taxon>Dikarya</taxon>
        <taxon>Ascomycota</taxon>
        <taxon>Pezizomycotina</taxon>
        <taxon>Sordariomycetes</taxon>
        <taxon>Hypocreomycetidae</taxon>
        <taxon>Glomerellales</taxon>
        <taxon>Plectosphaerellaceae</taxon>
        <taxon>Verticillium</taxon>
    </lineage>
</organism>
<dbReference type="PANTHER" id="PTHR32194:SF10">
    <property type="entry name" value="PROTEASOME SUBUNIT BETA TYPE-3"/>
    <property type="match status" value="1"/>
</dbReference>
<keyword evidence="2" id="KW-0963">Cytoplasm</keyword>
<keyword evidence="4" id="KW-0539">Nucleus</keyword>
<evidence type="ECO:0000256" key="3">
    <source>
        <dbReference type="ARBA" id="ARBA00022942"/>
    </source>
</evidence>
<dbReference type="InterPro" id="IPR033811">
    <property type="entry name" value="Proteasome_beta_3"/>
</dbReference>
<gene>
    <name evidence="7" type="ORF">BN1723_018850</name>
</gene>
<dbReference type="GO" id="GO:0019774">
    <property type="term" value="C:proteasome core complex, beta-subunit complex"/>
    <property type="evidence" value="ECO:0007669"/>
    <property type="project" value="InterPro"/>
</dbReference>
<dbReference type="AlphaFoldDB" id="A0A0G4N4V8"/>
<accession>A0A0G4N4V8</accession>
<evidence type="ECO:0000313" key="8">
    <source>
        <dbReference type="Proteomes" id="UP000045706"/>
    </source>
</evidence>
<dbReference type="PROSITE" id="PS51476">
    <property type="entry name" value="PROTEASOME_BETA_2"/>
    <property type="match status" value="1"/>
</dbReference>
<dbReference type="FunFam" id="3.60.20.10:FF:000003">
    <property type="entry name" value="Proteasome subunit beta type-3"/>
    <property type="match status" value="1"/>
</dbReference>
<sequence length="393" mass="42211">MSSPFSINGGACVAMVGKDCVAIACDLRLGLQALTVSNNFPKIFQYGDVFLGLTGLATDVTTVGDLFRYKSNMYRLREERNIAPRTFANLVSSSLYERRFGPYFVSPVVAGLDPKTGKPFICGFDSIGCIDFAKDFIVSGTASEQLFGMCESLWEPDLGPDELFETISHVVSMTKLIGEDEAADVLEMRRPVSKLSRVSRSWTEQDGDLQTGPTCGAILHRIRDESEKKDSANAPTGAALVPTPIEVLGQGSAEAQHHDEDVVMRDVGRKDIKTLQDSPTGGRTVRKSTRRGRPVPPTSRPCSATPTGSMKEEPCSMAAKRAAKKAKLAHGAGPSRWGKFLGPDTRDVAIAENVGLVGRVFLKSGNGLLGTALLRNANDGVEDQDGEDLGIPA</sequence>
<feature type="compositionally biased region" description="Basic residues" evidence="6">
    <location>
        <begin position="284"/>
        <end position="293"/>
    </location>
</feature>
<dbReference type="CDD" id="cd03759">
    <property type="entry name" value="proteasome_beta_type_3"/>
    <property type="match status" value="1"/>
</dbReference>
<dbReference type="InterPro" id="IPR016050">
    <property type="entry name" value="Proteasome_bsu_CS"/>
</dbReference>
<evidence type="ECO:0000256" key="2">
    <source>
        <dbReference type="ARBA" id="ARBA00022490"/>
    </source>
</evidence>
<comment type="subcellular location">
    <subcellularLocation>
        <location evidence="1">Nucleus</location>
    </subcellularLocation>
</comment>
<dbReference type="InterPro" id="IPR023333">
    <property type="entry name" value="Proteasome_suB-type"/>
</dbReference>
<reference evidence="8" key="1">
    <citation type="submission" date="2015-05" db="EMBL/GenBank/DDBJ databases">
        <authorList>
            <person name="Fogelqvist Johan"/>
        </authorList>
    </citation>
    <scope>NUCLEOTIDE SEQUENCE [LARGE SCALE GENOMIC DNA]</scope>
</reference>
<keyword evidence="3" id="KW-0647">Proteasome</keyword>
<dbReference type="GO" id="GO:0043161">
    <property type="term" value="P:proteasome-mediated ubiquitin-dependent protein catabolic process"/>
    <property type="evidence" value="ECO:0007669"/>
    <property type="project" value="InterPro"/>
</dbReference>
<protein>
    <recommendedName>
        <fullName evidence="9">Proteasome subunit beta type-3</fullName>
    </recommendedName>
</protein>
<evidence type="ECO:0000313" key="7">
    <source>
        <dbReference type="EMBL" id="CRK41646.1"/>
    </source>
</evidence>
<dbReference type="SUPFAM" id="SSF56235">
    <property type="entry name" value="N-terminal nucleophile aminohydrolases (Ntn hydrolases)"/>
    <property type="match status" value="1"/>
</dbReference>
<comment type="subunit">
    <text evidence="5">The 26S proteasome consists of a 20S proteasome core and two 19S regulatory subunits. The 20S proteasome core is composed of 28 subunits that are arranged in four stacked rings, resulting in a barrel-shaped structure. The two end rings are each formed by seven alpha subunits, and the two central rings are each formed by seven beta subunits. The catalytic chamber with the active sites is on the inside of the barrel.</text>
</comment>
<proteinExistence type="predicted"/>
<dbReference type="InterPro" id="IPR029055">
    <property type="entry name" value="Ntn_hydrolases_N"/>
</dbReference>
<name>A0A0G4N4V8_VERLO</name>
<evidence type="ECO:0000256" key="4">
    <source>
        <dbReference type="ARBA" id="ARBA00023242"/>
    </source>
</evidence>
<dbReference type="GO" id="GO:0005737">
    <property type="term" value="C:cytoplasm"/>
    <property type="evidence" value="ECO:0007669"/>
    <property type="project" value="TreeGrafter"/>
</dbReference>
<evidence type="ECO:0000256" key="5">
    <source>
        <dbReference type="ARBA" id="ARBA00026071"/>
    </source>
</evidence>
<dbReference type="PANTHER" id="PTHR32194">
    <property type="entry name" value="METALLOPROTEASE TLDD"/>
    <property type="match status" value="1"/>
</dbReference>
<dbReference type="Gene3D" id="3.60.20.10">
    <property type="entry name" value="Glutamine Phosphoribosylpyrophosphate, subunit 1, domain 1"/>
    <property type="match status" value="1"/>
</dbReference>
<feature type="region of interest" description="Disordered" evidence="6">
    <location>
        <begin position="273"/>
        <end position="312"/>
    </location>
</feature>
<dbReference type="GO" id="GO:0005634">
    <property type="term" value="C:nucleus"/>
    <property type="evidence" value="ECO:0007669"/>
    <property type="project" value="UniProtKB-SubCell"/>
</dbReference>
<evidence type="ECO:0008006" key="9">
    <source>
        <dbReference type="Google" id="ProtNLM"/>
    </source>
</evidence>
<dbReference type="Pfam" id="PF00227">
    <property type="entry name" value="Proteasome"/>
    <property type="match status" value="1"/>
</dbReference>
<dbReference type="EMBL" id="CVQI01032573">
    <property type="protein sequence ID" value="CRK41646.1"/>
    <property type="molecule type" value="Genomic_DNA"/>
</dbReference>
<dbReference type="Proteomes" id="UP000045706">
    <property type="component" value="Unassembled WGS sequence"/>
</dbReference>